<name>A0A3P7E9W9_WUCBA</name>
<dbReference type="PANTHER" id="PTHR16453">
    <property type="entry name" value="WD40 DOMAIN-CONTAINING PROTEIN MIO FAMILY MEMBER"/>
    <property type="match status" value="1"/>
</dbReference>
<dbReference type="AlphaFoldDB" id="A0A3P7E9W9"/>
<proteinExistence type="predicted"/>
<dbReference type="Pfam" id="PF21719">
    <property type="entry name" value="MIOS_a-sol"/>
    <property type="match status" value="1"/>
</dbReference>
<dbReference type="InParanoid" id="A0A3P7E9W9"/>
<dbReference type="GO" id="GO:0005737">
    <property type="term" value="C:cytoplasm"/>
    <property type="evidence" value="ECO:0007669"/>
    <property type="project" value="TreeGrafter"/>
</dbReference>
<evidence type="ECO:0000259" key="3">
    <source>
        <dbReference type="Pfam" id="PF17034"/>
    </source>
</evidence>
<dbReference type="EMBL" id="UYWW01004223">
    <property type="protein sequence ID" value="VDM13357.1"/>
    <property type="molecule type" value="Genomic_DNA"/>
</dbReference>
<dbReference type="OrthoDB" id="341486at2759"/>
<dbReference type="InterPro" id="IPR031488">
    <property type="entry name" value="Zn_ribbon_mio"/>
</dbReference>
<keyword evidence="1" id="KW-0853">WD repeat</keyword>
<dbReference type="GO" id="GO:1904263">
    <property type="term" value="P:positive regulation of TORC1 signaling"/>
    <property type="evidence" value="ECO:0007669"/>
    <property type="project" value="TreeGrafter"/>
</dbReference>
<feature type="domain" description="GATOR2 complex protein MIO zinc-ribbon like" evidence="3">
    <location>
        <begin position="502"/>
        <end position="577"/>
    </location>
</feature>
<dbReference type="Proteomes" id="UP000270924">
    <property type="component" value="Unassembled WGS sequence"/>
</dbReference>
<accession>A0A3P7E9W9</accession>
<sequence length="600" mass="68310">MIRKLISAYTRSCKEIIDCCPYSTSEVKWLWKWIRHMINIMDWKPCVYGTLFPGVMNIMQHGLDPDKDELTTEQIFVSDPLLGHIALYKGKERDRVLKVCGWPGFGDIAQLDAFIDKNFMERRTQSRAVAAALITANSPKMEKILNLMLEKGKESNDEGLLEMEAFQEALQYYQGSPEQWKSFSENLRSTVKDPYFNMIITFLNNRSDNFSDLHCIIYQQDVSLEDRIAFAAIHFSDQYFMKSIKELFTNACLYRTLFGLLIIGISYEKATHDLLSEYVDYTGDIQTATVLLVVGRCFMKDQSWPITYSAEGVAGSDFELLVIEDNEACIELDEHTRRSCTIVCDYLDMLNTWGMWVQRARLDCILGWRRDVISVEPRMNQNAAEICCQFCPQNITLDKTDTSVPSAVLVPAARPNISTTLVILLLFSKMRHVNLTICQITCLCPLRTGQTAKLSMVAIFYRLWLFSGKCFLIQLIDYMGAKGSVGVCQSLVPSGAPSIPAREMACPRCLKPLPKCILCRRHMGSYVQTECHELGLLSSWFTWCQKCRHGGHMAHLWHWFNGHAECAASGCLCNCKMEDIDIVGLNAELPQPCLFCEDSC</sequence>
<keyword evidence="2" id="KW-0677">Repeat</keyword>
<evidence type="ECO:0000256" key="2">
    <source>
        <dbReference type="ARBA" id="ARBA00022737"/>
    </source>
</evidence>
<evidence type="ECO:0000256" key="1">
    <source>
        <dbReference type="ARBA" id="ARBA00022574"/>
    </source>
</evidence>
<dbReference type="Pfam" id="PF17034">
    <property type="entry name" value="zinc_ribbon_16"/>
    <property type="match status" value="1"/>
</dbReference>
<protein>
    <submittedName>
        <fullName evidence="5">Uncharacterized protein</fullName>
    </submittedName>
</protein>
<reference evidence="5 6" key="1">
    <citation type="submission" date="2018-11" db="EMBL/GenBank/DDBJ databases">
        <authorList>
            <consortium name="Pathogen Informatics"/>
        </authorList>
    </citation>
    <scope>NUCLEOTIDE SEQUENCE [LARGE SCALE GENOMIC DNA]</scope>
</reference>
<organism evidence="5 6">
    <name type="scientific">Wuchereria bancrofti</name>
    <dbReference type="NCBI Taxonomy" id="6293"/>
    <lineage>
        <taxon>Eukaryota</taxon>
        <taxon>Metazoa</taxon>
        <taxon>Ecdysozoa</taxon>
        <taxon>Nematoda</taxon>
        <taxon>Chromadorea</taxon>
        <taxon>Rhabditida</taxon>
        <taxon>Spirurina</taxon>
        <taxon>Spiruromorpha</taxon>
        <taxon>Filarioidea</taxon>
        <taxon>Onchocercidae</taxon>
        <taxon>Wuchereria</taxon>
    </lineage>
</organism>
<evidence type="ECO:0000313" key="6">
    <source>
        <dbReference type="Proteomes" id="UP000270924"/>
    </source>
</evidence>
<evidence type="ECO:0000259" key="4">
    <source>
        <dbReference type="Pfam" id="PF21719"/>
    </source>
</evidence>
<dbReference type="PANTHER" id="PTHR16453:SF9">
    <property type="entry name" value="GATOR COMPLEX PROTEIN MIOS"/>
    <property type="match status" value="1"/>
</dbReference>
<gene>
    <name evidence="5" type="ORF">WBA_LOCUS6743</name>
</gene>
<feature type="domain" description="MIOS-like alpha-solenoid" evidence="4">
    <location>
        <begin position="24"/>
        <end position="233"/>
    </location>
</feature>
<dbReference type="InterPro" id="IPR037593">
    <property type="entry name" value="MIOS/Sea4"/>
</dbReference>
<keyword evidence="6" id="KW-1185">Reference proteome</keyword>
<dbReference type="CDD" id="cd16691">
    <property type="entry name" value="mRING-H2-C3H3C2_Mio"/>
    <property type="match status" value="1"/>
</dbReference>
<dbReference type="GO" id="GO:0034198">
    <property type="term" value="P:cellular response to amino acid starvation"/>
    <property type="evidence" value="ECO:0007669"/>
    <property type="project" value="TreeGrafter"/>
</dbReference>
<dbReference type="InterPro" id="IPR049092">
    <property type="entry name" value="MIOS_a-sol"/>
</dbReference>
<evidence type="ECO:0000313" key="5">
    <source>
        <dbReference type="EMBL" id="VDM13357.1"/>
    </source>
</evidence>